<feature type="signal peptide" evidence="1">
    <location>
        <begin position="1"/>
        <end position="19"/>
    </location>
</feature>
<dbReference type="PANTHER" id="PTHR43283:SF7">
    <property type="entry name" value="BETA-LACTAMASE-RELATED DOMAIN-CONTAINING PROTEIN"/>
    <property type="match status" value="1"/>
</dbReference>
<evidence type="ECO:0000256" key="1">
    <source>
        <dbReference type="SAM" id="SignalP"/>
    </source>
</evidence>
<comment type="caution">
    <text evidence="3">The sequence shown here is derived from an EMBL/GenBank/DDBJ whole genome shotgun (WGS) entry which is preliminary data.</text>
</comment>
<feature type="chain" id="PRO_5041698351" evidence="1">
    <location>
        <begin position="20"/>
        <end position="439"/>
    </location>
</feature>
<gene>
    <name evidence="3" type="ORF">VCR31J2_1270752</name>
</gene>
<keyword evidence="1" id="KW-0732">Signal</keyword>
<dbReference type="InterPro" id="IPR001466">
    <property type="entry name" value="Beta-lactam-related"/>
</dbReference>
<evidence type="ECO:0000313" key="3">
    <source>
        <dbReference type="EMBL" id="CDT64073.1"/>
    </source>
</evidence>
<dbReference type="Proteomes" id="UP000041625">
    <property type="component" value="Unassembled WGS sequence"/>
</dbReference>
<dbReference type="Gene3D" id="3.40.710.10">
    <property type="entry name" value="DD-peptidase/beta-lactamase superfamily"/>
    <property type="match status" value="1"/>
</dbReference>
<evidence type="ECO:0000259" key="2">
    <source>
        <dbReference type="Pfam" id="PF00144"/>
    </source>
</evidence>
<dbReference type="InterPro" id="IPR050789">
    <property type="entry name" value="Diverse_Enzym_Activities"/>
</dbReference>
<proteinExistence type="predicted"/>
<dbReference type="RefSeq" id="WP_050650290.1">
    <property type="nucleotide sequence ID" value="NZ_LK933975.1"/>
</dbReference>
<organism evidence="3 4">
    <name type="scientific">Vibrio coralliirubri</name>
    <dbReference type="NCBI Taxonomy" id="1516159"/>
    <lineage>
        <taxon>Bacteria</taxon>
        <taxon>Pseudomonadati</taxon>
        <taxon>Pseudomonadota</taxon>
        <taxon>Gammaproteobacteria</taxon>
        <taxon>Vibrionales</taxon>
        <taxon>Vibrionaceae</taxon>
        <taxon>Vibrio</taxon>
    </lineage>
</organism>
<accession>A0AA86X005</accession>
<keyword evidence="4" id="KW-1185">Reference proteome</keyword>
<dbReference type="SUPFAM" id="SSF56601">
    <property type="entry name" value="beta-lactamase/transpeptidase-like"/>
    <property type="match status" value="1"/>
</dbReference>
<dbReference type="PANTHER" id="PTHR43283">
    <property type="entry name" value="BETA-LACTAMASE-RELATED"/>
    <property type="match status" value="1"/>
</dbReference>
<dbReference type="GO" id="GO:0016787">
    <property type="term" value="F:hydrolase activity"/>
    <property type="evidence" value="ECO:0007669"/>
    <property type="project" value="UniProtKB-KW"/>
</dbReference>
<feature type="domain" description="Beta-lactamase-related" evidence="2">
    <location>
        <begin position="106"/>
        <end position="412"/>
    </location>
</feature>
<dbReference type="Pfam" id="PF00144">
    <property type="entry name" value="Beta-lactamase"/>
    <property type="match status" value="1"/>
</dbReference>
<protein>
    <submittedName>
        <fullName evidence="3">6-aminohexanoate-dimer hydrolase or Beta-lactamase class C and other penicillin binding protein</fullName>
    </submittedName>
</protein>
<sequence>MKLKSIAILASISAFAVSANDNATAMYSVLTDANEQVTLGNWMHPDYNHWAFQNMGIHPTLMVPRDGNVSVLPERLDQNIAQLQFQYAEQNYTVKEAMLNDRTDGYIVIKDGQIVDEEYFGTFGPKDHHMWASSTKSLIGQAIGILVEQGKLDPNKTVESYIKELQGSHFGKQTVRTVLNMTSALDYSEDYANITPGTMHFEYFRRLGLVPAYDLMMLDPTKDDTPRGVLEFAPDFEQNTDLAVNHKYEYHSPNVDVAGWLITRVSGQPLQDFIAENIWYKLGVEHDATLMADMTFTPIATGGFATTLRDFARVGIAIANDGSFNGQQVFSKAWIEDTFNLTEDERKHMDRSIYKDKDSGVYDQWLEGYKNYLWVHDSEKGIATFRGVYGQHLYINQEQNLVIATFSSAQSASNAARSTNLPRLAAFEAIANHYEKENR</sequence>
<dbReference type="InterPro" id="IPR012338">
    <property type="entry name" value="Beta-lactam/transpept-like"/>
</dbReference>
<dbReference type="AlphaFoldDB" id="A0AA86X005"/>
<dbReference type="EMBL" id="CCKJ01000032">
    <property type="protein sequence ID" value="CDT64073.1"/>
    <property type="molecule type" value="Genomic_DNA"/>
</dbReference>
<name>A0AA86X005_9VIBR</name>
<keyword evidence="3" id="KW-0378">Hydrolase</keyword>
<evidence type="ECO:0000313" key="4">
    <source>
        <dbReference type="Proteomes" id="UP000041625"/>
    </source>
</evidence>
<reference evidence="3 4" key="1">
    <citation type="submission" date="2014-06" db="EMBL/GenBank/DDBJ databases">
        <authorList>
            <person name="Le Roux F."/>
        </authorList>
    </citation>
    <scope>NUCLEOTIDE SEQUENCE [LARGE SCALE GENOMIC DNA]</scope>
    <source>
        <strain evidence="3 4">J2-31</strain>
    </source>
</reference>